<reference evidence="3" key="1">
    <citation type="journal article" date="2020" name="mSystems">
        <title>Genome- and Community-Level Interaction Insights into Carbon Utilization and Element Cycling Functions of Hydrothermarchaeota in Hydrothermal Sediment.</title>
        <authorList>
            <person name="Zhou Z."/>
            <person name="Liu Y."/>
            <person name="Xu W."/>
            <person name="Pan J."/>
            <person name="Luo Z.H."/>
            <person name="Li M."/>
        </authorList>
    </citation>
    <scope>NUCLEOTIDE SEQUENCE [LARGE SCALE GENOMIC DNA]</scope>
    <source>
        <strain evidence="3">HyVt-233</strain>
    </source>
</reference>
<accession>A0A7C0YB62</accession>
<sequence length="186" mass="21351">MYFPPTVMNLLGLTGLSYFSMFCSSKTRKLNLSEPIKHVRLNLDVNVRPAREEDAEDIAEIFRKSAPWSPFGPKASSEQVLSYLKSSDYEIILVAEYKGKVVGVMDFNGNNYRLGIPGVLPEYRKRGIGYTLFYHLLKNIRQKGFSKAIADTGLVLSDAIKMYSRFGFKIVRRQHHWIKILHNNPF</sequence>
<evidence type="ECO:0000256" key="1">
    <source>
        <dbReference type="ARBA" id="ARBA00022679"/>
    </source>
</evidence>
<dbReference type="SUPFAM" id="SSF55729">
    <property type="entry name" value="Acyl-CoA N-acyltransferases (Nat)"/>
    <property type="match status" value="1"/>
</dbReference>
<dbReference type="CDD" id="cd04301">
    <property type="entry name" value="NAT_SF"/>
    <property type="match status" value="1"/>
</dbReference>
<protein>
    <submittedName>
        <fullName evidence="3">GNAT family N-acetyltransferase</fullName>
    </submittedName>
</protein>
<dbReference type="Pfam" id="PF00583">
    <property type="entry name" value="Acetyltransf_1"/>
    <property type="match status" value="1"/>
</dbReference>
<keyword evidence="1" id="KW-0808">Transferase</keyword>
<name>A0A7C0YB62_DESA2</name>
<dbReference type="Proteomes" id="UP000886289">
    <property type="component" value="Unassembled WGS sequence"/>
</dbReference>
<dbReference type="Gene3D" id="3.40.630.30">
    <property type="match status" value="1"/>
</dbReference>
<comment type="caution">
    <text evidence="3">The sequence shown here is derived from an EMBL/GenBank/DDBJ whole genome shotgun (WGS) entry which is preliminary data.</text>
</comment>
<feature type="domain" description="N-acetyltransferase" evidence="2">
    <location>
        <begin position="45"/>
        <end position="186"/>
    </location>
</feature>
<dbReference type="AlphaFoldDB" id="A0A7C0YB62"/>
<dbReference type="InterPro" id="IPR050769">
    <property type="entry name" value="NAT_camello-type"/>
</dbReference>
<proteinExistence type="predicted"/>
<dbReference type="PANTHER" id="PTHR13947">
    <property type="entry name" value="GNAT FAMILY N-ACETYLTRANSFERASE"/>
    <property type="match status" value="1"/>
</dbReference>
<dbReference type="InterPro" id="IPR000182">
    <property type="entry name" value="GNAT_dom"/>
</dbReference>
<dbReference type="PROSITE" id="PS51186">
    <property type="entry name" value="GNAT"/>
    <property type="match status" value="1"/>
</dbReference>
<dbReference type="GO" id="GO:0008080">
    <property type="term" value="F:N-acetyltransferase activity"/>
    <property type="evidence" value="ECO:0007669"/>
    <property type="project" value="InterPro"/>
</dbReference>
<dbReference type="PANTHER" id="PTHR13947:SF37">
    <property type="entry name" value="LD18367P"/>
    <property type="match status" value="1"/>
</dbReference>
<evidence type="ECO:0000313" key="3">
    <source>
        <dbReference type="EMBL" id="HDD45431.1"/>
    </source>
</evidence>
<dbReference type="EMBL" id="DRBS01000420">
    <property type="protein sequence ID" value="HDD45431.1"/>
    <property type="molecule type" value="Genomic_DNA"/>
</dbReference>
<evidence type="ECO:0000259" key="2">
    <source>
        <dbReference type="PROSITE" id="PS51186"/>
    </source>
</evidence>
<gene>
    <name evidence="3" type="ORF">ENG63_11350</name>
</gene>
<organism evidence="3">
    <name type="scientific">Desulfofervidus auxilii</name>
    <dbReference type="NCBI Taxonomy" id="1621989"/>
    <lineage>
        <taxon>Bacteria</taxon>
        <taxon>Pseudomonadati</taxon>
        <taxon>Thermodesulfobacteriota</taxon>
        <taxon>Candidatus Desulfofervidia</taxon>
        <taxon>Candidatus Desulfofervidales</taxon>
        <taxon>Candidatus Desulfofervidaceae</taxon>
        <taxon>Candidatus Desulfofervidus</taxon>
    </lineage>
</organism>
<dbReference type="InterPro" id="IPR016181">
    <property type="entry name" value="Acyl_CoA_acyltransferase"/>
</dbReference>